<dbReference type="RefSeq" id="WP_013256720.1">
    <property type="nucleotide sequence ID" value="NC_014364.1"/>
</dbReference>
<dbReference type="EMBL" id="CP002116">
    <property type="protein sequence ID" value="ADK83264.1"/>
    <property type="molecule type" value="Genomic_DNA"/>
</dbReference>
<keyword evidence="1" id="KW-0805">Transcription regulation</keyword>
<dbReference type="InterPro" id="IPR037923">
    <property type="entry name" value="HTH-like"/>
</dbReference>
<dbReference type="eggNOG" id="COG2207">
    <property type="taxonomic scope" value="Bacteria"/>
</dbReference>
<protein>
    <submittedName>
        <fullName evidence="5">Transcriptional regulator, AraC family</fullName>
    </submittedName>
</protein>
<evidence type="ECO:0000256" key="2">
    <source>
        <dbReference type="ARBA" id="ARBA00023125"/>
    </source>
</evidence>
<evidence type="ECO:0000259" key="4">
    <source>
        <dbReference type="PROSITE" id="PS01124"/>
    </source>
</evidence>
<dbReference type="PROSITE" id="PS01124">
    <property type="entry name" value="HTH_ARAC_FAMILY_2"/>
    <property type="match status" value="1"/>
</dbReference>
<organism evidence="5 6">
    <name type="scientific">Sediminispirochaeta smaragdinae (strain DSM 11293 / JCM 15392 / SEBR 4228)</name>
    <name type="common">Spirochaeta smaragdinae</name>
    <dbReference type="NCBI Taxonomy" id="573413"/>
    <lineage>
        <taxon>Bacteria</taxon>
        <taxon>Pseudomonadati</taxon>
        <taxon>Spirochaetota</taxon>
        <taxon>Spirochaetia</taxon>
        <taxon>Spirochaetales</taxon>
        <taxon>Spirochaetaceae</taxon>
        <taxon>Sediminispirochaeta</taxon>
    </lineage>
</organism>
<reference evidence="5 6" key="1">
    <citation type="journal article" date="2010" name="Stand. Genomic Sci.">
        <title>Complete genome sequence of Spirochaeta smaragdinae type strain (SEBR 4228).</title>
        <authorList>
            <person name="Mavromatis K."/>
            <person name="Yasawong M."/>
            <person name="Chertkov O."/>
            <person name="Lapidus A."/>
            <person name="Lucas S."/>
            <person name="Nolan M."/>
            <person name="Del Rio T.G."/>
            <person name="Tice H."/>
            <person name="Cheng J.F."/>
            <person name="Pitluck S."/>
            <person name="Liolios K."/>
            <person name="Ivanova N."/>
            <person name="Tapia R."/>
            <person name="Han C."/>
            <person name="Bruce D."/>
            <person name="Goodwin L."/>
            <person name="Pati A."/>
            <person name="Chen A."/>
            <person name="Palaniappan K."/>
            <person name="Land M."/>
            <person name="Hauser L."/>
            <person name="Chang Y.J."/>
            <person name="Jeffries C.D."/>
            <person name="Detter J.C."/>
            <person name="Rohde M."/>
            <person name="Brambilla E."/>
            <person name="Spring S."/>
            <person name="Goker M."/>
            <person name="Sikorski J."/>
            <person name="Woyke T."/>
            <person name="Bristow J."/>
            <person name="Eisen J.A."/>
            <person name="Markowitz V."/>
            <person name="Hugenholtz P."/>
            <person name="Klenk H.P."/>
            <person name="Kyrpides N.C."/>
        </authorList>
    </citation>
    <scope>NUCLEOTIDE SEQUENCE [LARGE SCALE GENOMIC DNA]</scope>
    <source>
        <strain evidence="6">DSM 11293 / JCM 15392 / SEBR 4228</strain>
    </source>
</reference>
<dbReference type="GO" id="GO:0003700">
    <property type="term" value="F:DNA-binding transcription factor activity"/>
    <property type="evidence" value="ECO:0007669"/>
    <property type="project" value="InterPro"/>
</dbReference>
<accession>E1R9U5</accession>
<dbReference type="InterPro" id="IPR018062">
    <property type="entry name" value="HTH_AraC-typ_CS"/>
</dbReference>
<dbReference type="OrthoDB" id="328780at2"/>
<dbReference type="Gene3D" id="1.10.10.60">
    <property type="entry name" value="Homeodomain-like"/>
    <property type="match status" value="2"/>
</dbReference>
<keyword evidence="2" id="KW-0238">DNA-binding</keyword>
<dbReference type="InterPro" id="IPR009057">
    <property type="entry name" value="Homeodomain-like_sf"/>
</dbReference>
<dbReference type="STRING" id="573413.Spirs_4188"/>
<dbReference type="KEGG" id="ssm:Spirs_4188"/>
<name>E1R9U5_SEDSS</name>
<evidence type="ECO:0000313" key="6">
    <source>
        <dbReference type="Proteomes" id="UP000002318"/>
    </source>
</evidence>
<gene>
    <name evidence="5" type="ordered locus">Spirs_4188</name>
</gene>
<proteinExistence type="predicted"/>
<dbReference type="InterPro" id="IPR003313">
    <property type="entry name" value="AraC-bd"/>
</dbReference>
<feature type="domain" description="HTH araC/xylS-type" evidence="4">
    <location>
        <begin position="193"/>
        <end position="291"/>
    </location>
</feature>
<evidence type="ECO:0000256" key="1">
    <source>
        <dbReference type="ARBA" id="ARBA00023015"/>
    </source>
</evidence>
<keyword evidence="6" id="KW-1185">Reference proteome</keyword>
<evidence type="ECO:0000313" key="5">
    <source>
        <dbReference type="EMBL" id="ADK83264.1"/>
    </source>
</evidence>
<dbReference type="InterPro" id="IPR018060">
    <property type="entry name" value="HTH_AraC"/>
</dbReference>
<dbReference type="PANTHER" id="PTHR43280">
    <property type="entry name" value="ARAC-FAMILY TRANSCRIPTIONAL REGULATOR"/>
    <property type="match status" value="1"/>
</dbReference>
<dbReference type="PROSITE" id="PS00041">
    <property type="entry name" value="HTH_ARAC_FAMILY_1"/>
    <property type="match status" value="1"/>
</dbReference>
<dbReference type="AlphaFoldDB" id="E1R9U5"/>
<evidence type="ECO:0000256" key="3">
    <source>
        <dbReference type="ARBA" id="ARBA00023163"/>
    </source>
</evidence>
<dbReference type="GO" id="GO:0043565">
    <property type="term" value="F:sequence-specific DNA binding"/>
    <property type="evidence" value="ECO:0007669"/>
    <property type="project" value="InterPro"/>
</dbReference>
<dbReference type="Proteomes" id="UP000002318">
    <property type="component" value="Chromosome"/>
</dbReference>
<dbReference type="PANTHER" id="PTHR43280:SF30">
    <property type="entry name" value="MMSAB OPERON REGULATORY PROTEIN"/>
    <property type="match status" value="1"/>
</dbReference>
<dbReference type="HOGENOM" id="CLU_000445_88_6_12"/>
<sequence length="298" mass="35164">MYINFTCPPIPHLIVGGISVYRKGDKHERRSIHKTFDLMYVHKGCLYMDEAGKRFDIHEGEFLILAPERLHYGYQYCREDTVFYWVHLYTEGEYSYSNELLPYTATKMNKNKYYHRDTFMISLPQFGTIGHDRQDKMKGYLEKISLVKIDRYNQQKLFFDSISSQINYQILFMQILSIICEVSPSPVKNDIAEDIREYLEQAYADPFSLTQLSHRFSFHPLYITRCVKQKYGRTPLQLLVKIRMEEAKKLLRTTNLNVNIIGQKVGYADAAYFSKQFKKITGMTAKEYRTSKQDSSMV</sequence>
<keyword evidence="3" id="KW-0804">Transcription</keyword>
<dbReference type="SUPFAM" id="SSF51215">
    <property type="entry name" value="Regulatory protein AraC"/>
    <property type="match status" value="1"/>
</dbReference>
<dbReference type="Pfam" id="PF02311">
    <property type="entry name" value="AraC_binding"/>
    <property type="match status" value="1"/>
</dbReference>
<dbReference type="SUPFAM" id="SSF46689">
    <property type="entry name" value="Homeodomain-like"/>
    <property type="match status" value="1"/>
</dbReference>
<dbReference type="Pfam" id="PF12833">
    <property type="entry name" value="HTH_18"/>
    <property type="match status" value="1"/>
</dbReference>
<dbReference type="SMART" id="SM00342">
    <property type="entry name" value="HTH_ARAC"/>
    <property type="match status" value="1"/>
</dbReference>